<gene>
    <name evidence="1" type="ORF">EZS28_041729</name>
</gene>
<dbReference type="Proteomes" id="UP000324800">
    <property type="component" value="Unassembled WGS sequence"/>
</dbReference>
<dbReference type="EMBL" id="SNRW01023786">
    <property type="protein sequence ID" value="KAA6362743.1"/>
    <property type="molecule type" value="Genomic_DNA"/>
</dbReference>
<protein>
    <submittedName>
        <fullName evidence="1">Uncharacterized protein</fullName>
    </submittedName>
</protein>
<feature type="non-terminal residue" evidence="1">
    <location>
        <position position="1"/>
    </location>
</feature>
<name>A0A5J4TXU8_9EUKA</name>
<accession>A0A5J4TXU8</accession>
<sequence length="10" mass="1097">GMRFIDCAKG</sequence>
<comment type="caution">
    <text evidence="1">The sequence shown here is derived from an EMBL/GenBank/DDBJ whole genome shotgun (WGS) entry which is preliminary data.</text>
</comment>
<proteinExistence type="predicted"/>
<organism evidence="1 2">
    <name type="scientific">Streblomastix strix</name>
    <dbReference type="NCBI Taxonomy" id="222440"/>
    <lineage>
        <taxon>Eukaryota</taxon>
        <taxon>Metamonada</taxon>
        <taxon>Preaxostyla</taxon>
        <taxon>Oxymonadida</taxon>
        <taxon>Streblomastigidae</taxon>
        <taxon>Streblomastix</taxon>
    </lineage>
</organism>
<reference evidence="1 2" key="1">
    <citation type="submission" date="2019-03" db="EMBL/GenBank/DDBJ databases">
        <title>Single cell metagenomics reveals metabolic interactions within the superorganism composed of flagellate Streblomastix strix and complex community of Bacteroidetes bacteria on its surface.</title>
        <authorList>
            <person name="Treitli S.C."/>
            <person name="Kolisko M."/>
            <person name="Husnik F."/>
            <person name="Keeling P."/>
            <person name="Hampl V."/>
        </authorList>
    </citation>
    <scope>NUCLEOTIDE SEQUENCE [LARGE SCALE GENOMIC DNA]</scope>
    <source>
        <strain evidence="1">ST1C</strain>
    </source>
</reference>
<evidence type="ECO:0000313" key="2">
    <source>
        <dbReference type="Proteomes" id="UP000324800"/>
    </source>
</evidence>
<evidence type="ECO:0000313" key="1">
    <source>
        <dbReference type="EMBL" id="KAA6362743.1"/>
    </source>
</evidence>